<reference evidence="1 2" key="1">
    <citation type="journal article" date="2016" name="Nat. Commun.">
        <title>Thousands of microbial genomes shed light on interconnected biogeochemical processes in an aquifer system.</title>
        <authorList>
            <person name="Anantharaman K."/>
            <person name="Brown C.T."/>
            <person name="Hug L.A."/>
            <person name="Sharon I."/>
            <person name="Castelle C.J."/>
            <person name="Probst A.J."/>
            <person name="Thomas B.C."/>
            <person name="Singh A."/>
            <person name="Wilkins M.J."/>
            <person name="Karaoz U."/>
            <person name="Brodie E.L."/>
            <person name="Williams K.H."/>
            <person name="Hubbard S.S."/>
            <person name="Banfield J.F."/>
        </authorList>
    </citation>
    <scope>NUCLEOTIDE SEQUENCE [LARGE SCALE GENOMIC DNA]</scope>
</reference>
<evidence type="ECO:0000313" key="1">
    <source>
        <dbReference type="EMBL" id="OGF61721.1"/>
    </source>
</evidence>
<name>A0A1F5VFM4_9BACT</name>
<dbReference type="EMBL" id="MFHD01000026">
    <property type="protein sequence ID" value="OGF61721.1"/>
    <property type="molecule type" value="Genomic_DNA"/>
</dbReference>
<proteinExistence type="predicted"/>
<accession>A0A1F5VFM4</accession>
<gene>
    <name evidence="1" type="ORF">A2834_00770</name>
</gene>
<protein>
    <submittedName>
        <fullName evidence="1">Uncharacterized protein</fullName>
    </submittedName>
</protein>
<sequence length="59" mass="6565">MKQAEAPTRLVVIEKFRVLRVPGGQANGGAIRAEEVAISQVVSWRQMPLKRYNSKKPSS</sequence>
<dbReference type="Proteomes" id="UP000179251">
    <property type="component" value="Unassembled WGS sequence"/>
</dbReference>
<organism evidence="1 2">
    <name type="scientific">Candidatus Giovannonibacteria bacterium RIFCSPHIGHO2_01_FULL_45_23</name>
    <dbReference type="NCBI Taxonomy" id="1798325"/>
    <lineage>
        <taxon>Bacteria</taxon>
        <taxon>Candidatus Giovannoniibacteriota</taxon>
    </lineage>
</organism>
<comment type="caution">
    <text evidence="1">The sequence shown here is derived from an EMBL/GenBank/DDBJ whole genome shotgun (WGS) entry which is preliminary data.</text>
</comment>
<evidence type="ECO:0000313" key="2">
    <source>
        <dbReference type="Proteomes" id="UP000179251"/>
    </source>
</evidence>
<dbReference type="AlphaFoldDB" id="A0A1F5VFM4"/>